<evidence type="ECO:0000259" key="9">
    <source>
        <dbReference type="Pfam" id="PF02776"/>
    </source>
</evidence>
<feature type="domain" description="Thiamine pyrophosphate enzyme TPP-binding" evidence="8">
    <location>
        <begin position="415"/>
        <end position="545"/>
    </location>
</feature>
<evidence type="ECO:0000256" key="6">
    <source>
        <dbReference type="ARBA" id="ARBA00023211"/>
    </source>
</evidence>
<comment type="cofactor">
    <cofactor evidence="7">
        <name>thiamine diphosphate</name>
        <dbReference type="ChEBI" id="CHEBI:58937"/>
    </cofactor>
    <text evidence="7">Binds 1 thiamine pyrophosphate per subunit.</text>
</comment>
<keyword evidence="6 7" id="KW-0464">Manganese</keyword>
<comment type="catalytic activity">
    <reaction evidence="7">
        <text>isochorismate + 2-oxoglutarate + H(+) = 5-enolpyruvoyl-6-hydroxy-2-succinyl-cyclohex-3-ene-1-carboxylate + CO2</text>
        <dbReference type="Rhea" id="RHEA:25593"/>
        <dbReference type="ChEBI" id="CHEBI:15378"/>
        <dbReference type="ChEBI" id="CHEBI:16526"/>
        <dbReference type="ChEBI" id="CHEBI:16810"/>
        <dbReference type="ChEBI" id="CHEBI:29780"/>
        <dbReference type="ChEBI" id="CHEBI:58818"/>
        <dbReference type="EC" id="2.2.1.9"/>
    </reaction>
</comment>
<feature type="domain" description="Menaquinone biosynthesis protein MenD middle" evidence="10">
    <location>
        <begin position="184"/>
        <end position="396"/>
    </location>
</feature>
<evidence type="ECO:0000256" key="4">
    <source>
        <dbReference type="ARBA" id="ARBA00022842"/>
    </source>
</evidence>
<comment type="cofactor">
    <cofactor evidence="7">
        <name>Mg(2+)</name>
        <dbReference type="ChEBI" id="CHEBI:18420"/>
    </cofactor>
    <cofactor evidence="7">
        <name>Mn(2+)</name>
        <dbReference type="ChEBI" id="CHEBI:29035"/>
    </cofactor>
</comment>
<dbReference type="EMBL" id="BAABJZ010000064">
    <property type="protein sequence ID" value="GAA4886363.1"/>
    <property type="molecule type" value="Genomic_DNA"/>
</dbReference>
<dbReference type="InterPro" id="IPR029061">
    <property type="entry name" value="THDP-binding"/>
</dbReference>
<dbReference type="SUPFAM" id="SSF52518">
    <property type="entry name" value="Thiamin diphosphate-binding fold (THDP-binding)"/>
    <property type="match status" value="2"/>
</dbReference>
<evidence type="ECO:0000256" key="7">
    <source>
        <dbReference type="HAMAP-Rule" id="MF_01659"/>
    </source>
</evidence>
<dbReference type="Pfam" id="PF02776">
    <property type="entry name" value="TPP_enzyme_N"/>
    <property type="match status" value="1"/>
</dbReference>
<dbReference type="RefSeq" id="WP_345335203.1">
    <property type="nucleotide sequence ID" value="NZ_BAABJZ010000064.1"/>
</dbReference>
<dbReference type="PIRSF" id="PIRSF004983">
    <property type="entry name" value="MenD"/>
    <property type="match status" value="1"/>
</dbReference>
<dbReference type="Gene3D" id="3.40.50.970">
    <property type="match status" value="2"/>
</dbReference>
<dbReference type="InterPro" id="IPR029035">
    <property type="entry name" value="DHS-like_NAD/FAD-binding_dom"/>
</dbReference>
<dbReference type="HAMAP" id="MF_01659">
    <property type="entry name" value="MenD"/>
    <property type="match status" value="1"/>
</dbReference>
<dbReference type="EC" id="2.2.1.9" evidence="7"/>
<dbReference type="InterPro" id="IPR012001">
    <property type="entry name" value="Thiamin_PyroP_enz_TPP-bd_dom"/>
</dbReference>
<dbReference type="CDD" id="cd07037">
    <property type="entry name" value="TPP_PYR_MenD"/>
    <property type="match status" value="1"/>
</dbReference>
<dbReference type="PANTHER" id="PTHR42916">
    <property type="entry name" value="2-SUCCINYL-5-ENOLPYRUVYL-6-HYDROXY-3-CYCLOHEXENE-1-CARBOXYLATE SYNTHASE"/>
    <property type="match status" value="1"/>
</dbReference>
<comment type="pathway">
    <text evidence="7">Quinol/quinone metabolism; 1,4-dihydroxy-2-naphthoate biosynthesis; 1,4-dihydroxy-2-naphthoate from chorismate: step 2/7.</text>
</comment>
<comment type="similarity">
    <text evidence="7">Belongs to the TPP enzyme family. MenD subfamily.</text>
</comment>
<organism evidence="11 12">
    <name type="scientific">Ferrimonas pelagia</name>
    <dbReference type="NCBI Taxonomy" id="1177826"/>
    <lineage>
        <taxon>Bacteria</taxon>
        <taxon>Pseudomonadati</taxon>
        <taxon>Pseudomonadota</taxon>
        <taxon>Gammaproteobacteria</taxon>
        <taxon>Alteromonadales</taxon>
        <taxon>Ferrimonadaceae</taxon>
        <taxon>Ferrimonas</taxon>
    </lineage>
</organism>
<evidence type="ECO:0000259" key="10">
    <source>
        <dbReference type="Pfam" id="PF16582"/>
    </source>
</evidence>
<comment type="pathway">
    <text evidence="7">Quinol/quinone metabolism; menaquinone biosynthesis.</text>
</comment>
<keyword evidence="2 7" id="KW-0808">Transferase</keyword>
<dbReference type="Pfam" id="PF16582">
    <property type="entry name" value="TPP_enzyme_M_2"/>
    <property type="match status" value="1"/>
</dbReference>
<keyword evidence="12" id="KW-1185">Reference proteome</keyword>
<evidence type="ECO:0000259" key="8">
    <source>
        <dbReference type="Pfam" id="PF02775"/>
    </source>
</evidence>
<dbReference type="CDD" id="cd02009">
    <property type="entry name" value="TPP_SHCHC_synthase"/>
    <property type="match status" value="1"/>
</dbReference>
<accession>A0ABP9ESQ4</accession>
<dbReference type="Pfam" id="PF02775">
    <property type="entry name" value="TPP_enzyme_C"/>
    <property type="match status" value="1"/>
</dbReference>
<keyword evidence="5 7" id="KW-0786">Thiamine pyrophosphate</keyword>
<reference evidence="12" key="1">
    <citation type="journal article" date="2019" name="Int. J. Syst. Evol. Microbiol.">
        <title>The Global Catalogue of Microorganisms (GCM) 10K type strain sequencing project: providing services to taxonomists for standard genome sequencing and annotation.</title>
        <authorList>
            <consortium name="The Broad Institute Genomics Platform"/>
            <consortium name="The Broad Institute Genome Sequencing Center for Infectious Disease"/>
            <person name="Wu L."/>
            <person name="Ma J."/>
        </authorList>
    </citation>
    <scope>NUCLEOTIDE SEQUENCE [LARGE SCALE GENOMIC DNA]</scope>
    <source>
        <strain evidence="12">JCM 18401</strain>
    </source>
</reference>
<protein>
    <recommendedName>
        <fullName evidence="7">2-succinyl-5-enolpyruvyl-6-hydroxy-3-cyclohexene-1-carboxylate synthase</fullName>
        <shortName evidence="7">SEPHCHC synthase</shortName>
        <ecNumber evidence="7">2.2.1.9</ecNumber>
    </recommendedName>
    <alternativeName>
        <fullName evidence="7">Menaquinone biosynthesis protein MenD</fullName>
    </alternativeName>
</protein>
<sequence>MNRCADLNLLWARLLLEELHRLGVRHLCLAPGSRSTPLTLAAAEHDGFARHTHFDERGLGFAALGLAKASASPVAIITTSGTAVANLYPAVIEAFQTGVPLVVLSGDRPPELIDCGANQAINQPAIFADYARRLDLPAASENFPATALLSQIDHAMADLNRPLHINCMYREPLYPDAQRSDFSDYLAPLHAWRNDKRAWIDAPTQSHSALPCPSDCQHFAAGKGVIIAGTLTPEQDPRQLLALSRQLGWPLIADSQSQLRQAEGVIHHMDQLWHHSDAKTLLAQADRVLLVGGRLLSKRLLTYLNTQEWQSFWHYLPERKALDPNHRQKRSFVGSLSLLPTLLWGNPKYSGWAEPLQALNAELEQRFHQFEQGPLTELSAARTLSAQLPAQAQLFIGNSLPIRLYDMLAKPRDRAPTLWTNRGASGIDGLLATACGVALAKGEPTLLSIGDLSLLHDLNSLTLARQLTTPFVILAMNNDGGSIFNLLPVPTEQLRQDYYRLGHGLTFEGSATQFQLPYHRPDSLTALQSALDTALSHAGASVIEVVVPAGESAELIVELARQIQTHG</sequence>
<dbReference type="Proteomes" id="UP001499988">
    <property type="component" value="Unassembled WGS sequence"/>
</dbReference>
<dbReference type="InterPro" id="IPR004433">
    <property type="entry name" value="MenaQ_synth_MenD"/>
</dbReference>
<evidence type="ECO:0000256" key="5">
    <source>
        <dbReference type="ARBA" id="ARBA00023052"/>
    </source>
</evidence>
<name>A0ABP9ESQ4_9GAMM</name>
<comment type="caution">
    <text evidence="11">The sequence shown here is derived from an EMBL/GenBank/DDBJ whole genome shotgun (WGS) entry which is preliminary data.</text>
</comment>
<evidence type="ECO:0000313" key="11">
    <source>
        <dbReference type="EMBL" id="GAA4886363.1"/>
    </source>
</evidence>
<evidence type="ECO:0000256" key="1">
    <source>
        <dbReference type="ARBA" id="ARBA00022428"/>
    </source>
</evidence>
<evidence type="ECO:0000313" key="12">
    <source>
        <dbReference type="Proteomes" id="UP001499988"/>
    </source>
</evidence>
<feature type="domain" description="Thiamine pyrophosphate enzyme N-terminal TPP-binding" evidence="9">
    <location>
        <begin position="12"/>
        <end position="123"/>
    </location>
</feature>
<gene>
    <name evidence="7 11" type="primary">menD</name>
    <name evidence="11" type="ORF">GCM10023333_19660</name>
</gene>
<dbReference type="InterPro" id="IPR032264">
    <property type="entry name" value="MenD_middle"/>
</dbReference>
<comment type="function">
    <text evidence="7">Catalyzes the thiamine diphosphate-dependent decarboxylation of 2-oxoglutarate and the subsequent addition of the resulting succinic semialdehyde-thiamine pyrophosphate anion to isochorismate to yield 2-succinyl-5-enolpyruvyl-6-hydroxy-3-cyclohexene-1-carboxylate (SEPHCHC).</text>
</comment>
<keyword evidence="1 7" id="KW-0474">Menaquinone biosynthesis</keyword>
<dbReference type="Gene3D" id="3.40.50.1220">
    <property type="entry name" value="TPP-binding domain"/>
    <property type="match status" value="1"/>
</dbReference>
<keyword evidence="3 7" id="KW-0479">Metal-binding</keyword>
<dbReference type="PANTHER" id="PTHR42916:SF1">
    <property type="entry name" value="PROTEIN PHYLLO, CHLOROPLASTIC"/>
    <property type="match status" value="1"/>
</dbReference>
<evidence type="ECO:0000256" key="3">
    <source>
        <dbReference type="ARBA" id="ARBA00022723"/>
    </source>
</evidence>
<comment type="subunit">
    <text evidence="7">Homodimer.</text>
</comment>
<proteinExistence type="inferred from homology"/>
<dbReference type="InterPro" id="IPR011766">
    <property type="entry name" value="TPP_enzyme_TPP-bd"/>
</dbReference>
<keyword evidence="4 7" id="KW-0460">Magnesium</keyword>
<dbReference type="SUPFAM" id="SSF52467">
    <property type="entry name" value="DHS-like NAD/FAD-binding domain"/>
    <property type="match status" value="1"/>
</dbReference>
<dbReference type="NCBIfam" id="TIGR00173">
    <property type="entry name" value="menD"/>
    <property type="match status" value="1"/>
</dbReference>
<evidence type="ECO:0000256" key="2">
    <source>
        <dbReference type="ARBA" id="ARBA00022679"/>
    </source>
</evidence>